<feature type="chain" id="PRO_5040832568" evidence="2">
    <location>
        <begin position="22"/>
        <end position="623"/>
    </location>
</feature>
<accession>A0A9W7SXK7</accession>
<feature type="compositionally biased region" description="Polar residues" evidence="1">
    <location>
        <begin position="500"/>
        <end position="513"/>
    </location>
</feature>
<dbReference type="OrthoDB" id="3944128at2759"/>
<dbReference type="EMBL" id="RIBY02000613">
    <property type="protein sequence ID" value="KAH9839627.1"/>
    <property type="molecule type" value="Genomic_DNA"/>
</dbReference>
<name>A0A9W7SXK7_9PEZI</name>
<feature type="region of interest" description="Disordered" evidence="1">
    <location>
        <begin position="550"/>
        <end position="589"/>
    </location>
</feature>
<sequence>MAPSRKAGLAVLSACLTFVASTTTGVAGYIAKGLGQTQKFLPVSNSSSSENLTTVTSPYFVNGSSTVTAIPVITGSGLDYASSCLASSQSFWSARAAFESSEQNVIGTIPTPEISPFLVTATQYNVETCSGVTRLTTLCDGHPRVVGDASCSAGVEGYTASGTTTYWEVPIPSSYPGTMTSCSVEPADCQELYTLSPSLVFNSTDYLSWCSFTPSPTTTYATNSLGSPCQNCAIRANSARLLYWPVRTPSVSGPDHLCATTPVNVIGGTRTGSGPNTFVTDGVTITSPSVAISLADVSRADGCFQTISSTIIVVPSNELSSARGARALYTWAPFDYQDLNYRCQRPDSDQYIVQDEPGPDCYQEVPATAYFAARMAFDDWGENLPLSISQGFTIAPDYHPQVLPPPAWTAWANKLYNTTDCLIQPDGVWDPPVALTIATSEIGVTVPEAHSTTASSDGARTTSTAVPAEPLLAPPPQTSPSPNAPTSPAPASQQEPQSNLEHPTTDPGTQSSPVTTILTVFTLNAHLWTQISSDPSRVILASADDTTTFLLPGSNPPAGTETTLTYASPPPPPPPPPPSPGTDGPSRTTETVLTFDSRTWTQISASASLVVLAAGESTTVVSA</sequence>
<comment type="caution">
    <text evidence="3">The sequence shown here is derived from an EMBL/GenBank/DDBJ whole genome shotgun (WGS) entry which is preliminary data.</text>
</comment>
<organism evidence="3 4">
    <name type="scientific">Teratosphaeria destructans</name>
    <dbReference type="NCBI Taxonomy" id="418781"/>
    <lineage>
        <taxon>Eukaryota</taxon>
        <taxon>Fungi</taxon>
        <taxon>Dikarya</taxon>
        <taxon>Ascomycota</taxon>
        <taxon>Pezizomycotina</taxon>
        <taxon>Dothideomycetes</taxon>
        <taxon>Dothideomycetidae</taxon>
        <taxon>Mycosphaerellales</taxon>
        <taxon>Teratosphaeriaceae</taxon>
        <taxon>Teratosphaeria</taxon>
    </lineage>
</organism>
<keyword evidence="4" id="KW-1185">Reference proteome</keyword>
<proteinExistence type="predicted"/>
<dbReference type="Proteomes" id="UP001138500">
    <property type="component" value="Unassembled WGS sequence"/>
</dbReference>
<evidence type="ECO:0000256" key="2">
    <source>
        <dbReference type="SAM" id="SignalP"/>
    </source>
</evidence>
<feature type="compositionally biased region" description="Low complexity" evidence="1">
    <location>
        <begin position="489"/>
        <end position="499"/>
    </location>
</feature>
<dbReference type="AlphaFoldDB" id="A0A9W7SXK7"/>
<evidence type="ECO:0000313" key="4">
    <source>
        <dbReference type="Proteomes" id="UP001138500"/>
    </source>
</evidence>
<feature type="signal peptide" evidence="2">
    <location>
        <begin position="1"/>
        <end position="21"/>
    </location>
</feature>
<protein>
    <submittedName>
        <fullName evidence="3">Cell wall protein DAN4-like</fullName>
    </submittedName>
</protein>
<gene>
    <name evidence="3" type="ORF">Tdes44962_MAKER08024</name>
</gene>
<keyword evidence="2" id="KW-0732">Signal</keyword>
<feature type="compositionally biased region" description="Pro residues" evidence="1">
    <location>
        <begin position="472"/>
        <end position="488"/>
    </location>
</feature>
<feature type="compositionally biased region" description="Pro residues" evidence="1">
    <location>
        <begin position="568"/>
        <end position="580"/>
    </location>
</feature>
<evidence type="ECO:0000313" key="3">
    <source>
        <dbReference type="EMBL" id="KAH9839627.1"/>
    </source>
</evidence>
<feature type="region of interest" description="Disordered" evidence="1">
    <location>
        <begin position="448"/>
        <end position="513"/>
    </location>
</feature>
<reference evidence="3 4" key="1">
    <citation type="journal article" date="2018" name="IMA Fungus">
        <title>IMA Genome-F 10: Nine draft genome sequences of Claviceps purpurea s.lat., including C. arundinis, C. humidiphila, and C. cf. spartinae, pseudomolecules for the pitch canker pathogen Fusarium circinatum, draft genome of Davidsoniella eucalypti, Grosmannia galeiformis, Quambalaria eucalypti, and Teratosphaeria destructans.</title>
        <authorList>
            <person name="Wingfield B.D."/>
            <person name="Liu M."/>
            <person name="Nguyen H.D."/>
            <person name="Lane F.A."/>
            <person name="Morgan S.W."/>
            <person name="De Vos L."/>
            <person name="Wilken P.M."/>
            <person name="Duong T.A."/>
            <person name="Aylward J."/>
            <person name="Coetzee M.P."/>
            <person name="Dadej K."/>
            <person name="De Beer Z.W."/>
            <person name="Findlay W."/>
            <person name="Havenga M."/>
            <person name="Kolarik M."/>
            <person name="Menzies J.G."/>
            <person name="Naidoo K."/>
            <person name="Pochopski O."/>
            <person name="Shoukouhi P."/>
            <person name="Santana Q.C."/>
            <person name="Seifert K.A."/>
            <person name="Soal N."/>
            <person name="Steenkamp E.T."/>
            <person name="Tatham C.T."/>
            <person name="van der Nest M.A."/>
            <person name="Wingfield M.J."/>
        </authorList>
    </citation>
    <scope>NUCLEOTIDE SEQUENCE [LARGE SCALE GENOMIC DNA]</scope>
    <source>
        <strain evidence="3">CMW44962</strain>
    </source>
</reference>
<reference evidence="3 4" key="2">
    <citation type="journal article" date="2021" name="Curr. Genet.">
        <title>Genetic response to nitrogen starvation in the aggressive Eucalyptus foliar pathogen Teratosphaeria destructans.</title>
        <authorList>
            <person name="Havenga M."/>
            <person name="Wingfield B.D."/>
            <person name="Wingfield M.J."/>
            <person name="Dreyer L.L."/>
            <person name="Roets F."/>
            <person name="Aylward J."/>
        </authorList>
    </citation>
    <scope>NUCLEOTIDE SEQUENCE [LARGE SCALE GENOMIC DNA]</scope>
    <source>
        <strain evidence="3">CMW44962</strain>
    </source>
</reference>
<evidence type="ECO:0000256" key="1">
    <source>
        <dbReference type="SAM" id="MobiDB-lite"/>
    </source>
</evidence>
<feature type="non-terminal residue" evidence="3">
    <location>
        <position position="623"/>
    </location>
</feature>
<feature type="compositionally biased region" description="Polar residues" evidence="1">
    <location>
        <begin position="450"/>
        <end position="465"/>
    </location>
</feature>